<comment type="similarity">
    <text evidence="1 3">Belongs to the type-B carboxylesterase/lipase family.</text>
</comment>
<dbReference type="InterPro" id="IPR050654">
    <property type="entry name" value="AChE-related_enzymes"/>
</dbReference>
<evidence type="ECO:0000256" key="1">
    <source>
        <dbReference type="ARBA" id="ARBA00005964"/>
    </source>
</evidence>
<sequence>MVFGFHIRSNMKGIITLVYSLALLQSSVLTTATPTVVDRTTHVTYKGINRNSIDVFLNIPYGQDTSGEHRFKPPRPYVPRRGSTIDAQSCGPACPQQIGTGLAPPITLSDVTNVSEDCLHLNLARPSGTVAGDKLPVLIFIHGGSFWSGQNCEITTTSDGMILESVHNALPIIHVAINYRLGFFGFARSAALKSEGSENAGLRDQRLAIEWVRDNIEHFGGDPDKITISGQSSGGLSVGMQMLAYGANKPVPFHQSICQSQALEPGIMGNFTNNAMQRVVDYVACNETSIDSKETVACLRALDTDTALNASLATYSEEYSDNIGDIWLPVVDGDFIPAAPSELIRQGRFANVTTMIGWADNDLTVFADPTVTTPNDTYNFVQTYIPTMTSDNVHKLLSLYPSTDFVANETANLSREFYRSSRIFRDILMTCPPIWYSEHMNAAGADVYIYDWNQTILEPIVASLGWPGLGPMHTSEFAYIFANLSHYDTNGYPFNPTDSDYALVDRGSRSWTTFVHTGVPYMKHHDTFQGFKPAYEERNQTQIYVVGGPHEGLSPIDGPDASPALAAQRIRARCAFLNSPELIEQLRF</sequence>
<keyword evidence="3" id="KW-0732">Signal</keyword>
<dbReference type="EMBL" id="CM003100">
    <property type="protein sequence ID" value="KUI67504.1"/>
    <property type="molecule type" value="Genomic_DNA"/>
</dbReference>
<evidence type="ECO:0000259" key="4">
    <source>
        <dbReference type="Pfam" id="PF00135"/>
    </source>
</evidence>
<proteinExistence type="inferred from homology"/>
<evidence type="ECO:0000313" key="6">
    <source>
        <dbReference type="Proteomes" id="UP000078559"/>
    </source>
</evidence>
<dbReference type="Proteomes" id="UP000078559">
    <property type="component" value="Chromosome 3"/>
</dbReference>
<dbReference type="PANTHER" id="PTHR43918">
    <property type="entry name" value="ACETYLCHOLINESTERASE"/>
    <property type="match status" value="1"/>
</dbReference>
<dbReference type="EC" id="3.1.1.-" evidence="3"/>
<dbReference type="OrthoDB" id="408631at2759"/>
<dbReference type="Pfam" id="PF00135">
    <property type="entry name" value="COesterase"/>
    <property type="match status" value="1"/>
</dbReference>
<feature type="signal peptide" evidence="3">
    <location>
        <begin position="1"/>
        <end position="32"/>
    </location>
</feature>
<protein>
    <recommendedName>
        <fullName evidence="3">Carboxylic ester hydrolase</fullName>
        <ecNumber evidence="3">3.1.1.-</ecNumber>
    </recommendedName>
</protein>
<dbReference type="PROSITE" id="PS00122">
    <property type="entry name" value="CARBOXYLESTERASE_B_1"/>
    <property type="match status" value="1"/>
</dbReference>
<evidence type="ECO:0000256" key="3">
    <source>
        <dbReference type="RuleBase" id="RU361235"/>
    </source>
</evidence>
<gene>
    <name evidence="5" type="ORF">VM1G_03320</name>
</gene>
<dbReference type="Gene3D" id="3.40.50.1820">
    <property type="entry name" value="alpha/beta hydrolase"/>
    <property type="match status" value="1"/>
</dbReference>
<accession>A0A194VTH9</accession>
<dbReference type="SMR" id="A0A194VTH9"/>
<name>A0A194VTH9_CYTMA</name>
<dbReference type="InterPro" id="IPR019826">
    <property type="entry name" value="Carboxylesterase_B_AS"/>
</dbReference>
<evidence type="ECO:0000313" key="5">
    <source>
        <dbReference type="EMBL" id="KUI67504.1"/>
    </source>
</evidence>
<evidence type="ECO:0000256" key="2">
    <source>
        <dbReference type="ARBA" id="ARBA00022801"/>
    </source>
</evidence>
<keyword evidence="2 3" id="KW-0378">Hydrolase</keyword>
<reference evidence="5" key="1">
    <citation type="submission" date="2014-12" db="EMBL/GenBank/DDBJ databases">
        <title>Genome Sequence of Valsa Canker Pathogens Uncovers a Specific Adaption of Colonization on Woody Bark.</title>
        <authorList>
            <person name="Yin Z."/>
            <person name="Liu H."/>
            <person name="Gao X."/>
            <person name="Li Z."/>
            <person name="Song N."/>
            <person name="Ke X."/>
            <person name="Dai Q."/>
            <person name="Wu Y."/>
            <person name="Sun Y."/>
            <person name="Xu J.-R."/>
            <person name="Kang Z.K."/>
            <person name="Wang L."/>
            <person name="Huang L."/>
        </authorList>
    </citation>
    <scope>NUCLEOTIDE SEQUENCE [LARGE SCALE GENOMIC DNA]</scope>
    <source>
        <strain evidence="5">03-8</strain>
    </source>
</reference>
<feature type="domain" description="Carboxylesterase type B" evidence="4">
    <location>
        <begin position="47"/>
        <end position="534"/>
    </location>
</feature>
<dbReference type="PANTHER" id="PTHR43918:SF4">
    <property type="entry name" value="CARBOXYLIC ESTER HYDROLASE"/>
    <property type="match status" value="1"/>
</dbReference>
<keyword evidence="6" id="KW-1185">Reference proteome</keyword>
<dbReference type="InterPro" id="IPR002018">
    <property type="entry name" value="CarbesteraseB"/>
</dbReference>
<dbReference type="SUPFAM" id="SSF53474">
    <property type="entry name" value="alpha/beta-Hydrolases"/>
    <property type="match status" value="1"/>
</dbReference>
<feature type="chain" id="PRO_5008443819" description="Carboxylic ester hydrolase" evidence="3">
    <location>
        <begin position="33"/>
        <end position="588"/>
    </location>
</feature>
<dbReference type="AlphaFoldDB" id="A0A194VTH9"/>
<dbReference type="InterPro" id="IPR029058">
    <property type="entry name" value="AB_hydrolase_fold"/>
</dbReference>
<dbReference type="GO" id="GO:0052689">
    <property type="term" value="F:carboxylic ester hydrolase activity"/>
    <property type="evidence" value="ECO:0007669"/>
    <property type="project" value="TreeGrafter"/>
</dbReference>
<organism evidence="5 6">
    <name type="scientific">Cytospora mali</name>
    <name type="common">Apple Valsa canker fungus</name>
    <name type="synonym">Valsa mali</name>
    <dbReference type="NCBI Taxonomy" id="578113"/>
    <lineage>
        <taxon>Eukaryota</taxon>
        <taxon>Fungi</taxon>
        <taxon>Dikarya</taxon>
        <taxon>Ascomycota</taxon>
        <taxon>Pezizomycotina</taxon>
        <taxon>Sordariomycetes</taxon>
        <taxon>Sordariomycetidae</taxon>
        <taxon>Diaporthales</taxon>
        <taxon>Cytosporaceae</taxon>
        <taxon>Cytospora</taxon>
    </lineage>
</organism>